<name>A0A0D2NPI9_HYPSF</name>
<keyword evidence="1" id="KW-1133">Transmembrane helix</keyword>
<dbReference type="AlphaFoldDB" id="A0A0D2NPI9"/>
<organism evidence="2 3">
    <name type="scientific">Hypholoma sublateritium (strain FD-334 SS-4)</name>
    <dbReference type="NCBI Taxonomy" id="945553"/>
    <lineage>
        <taxon>Eukaryota</taxon>
        <taxon>Fungi</taxon>
        <taxon>Dikarya</taxon>
        <taxon>Basidiomycota</taxon>
        <taxon>Agaricomycotina</taxon>
        <taxon>Agaricomycetes</taxon>
        <taxon>Agaricomycetidae</taxon>
        <taxon>Agaricales</taxon>
        <taxon>Agaricineae</taxon>
        <taxon>Strophariaceae</taxon>
        <taxon>Hypholoma</taxon>
    </lineage>
</organism>
<evidence type="ECO:0000256" key="1">
    <source>
        <dbReference type="SAM" id="Phobius"/>
    </source>
</evidence>
<gene>
    <name evidence="2" type="ORF">HYPSUDRAFT_919894</name>
</gene>
<evidence type="ECO:0000313" key="3">
    <source>
        <dbReference type="Proteomes" id="UP000054270"/>
    </source>
</evidence>
<feature type="transmembrane region" description="Helical" evidence="1">
    <location>
        <begin position="64"/>
        <end position="84"/>
    </location>
</feature>
<reference evidence="3" key="1">
    <citation type="submission" date="2014-04" db="EMBL/GenBank/DDBJ databases">
        <title>Evolutionary Origins and Diversification of the Mycorrhizal Mutualists.</title>
        <authorList>
            <consortium name="DOE Joint Genome Institute"/>
            <consortium name="Mycorrhizal Genomics Consortium"/>
            <person name="Kohler A."/>
            <person name="Kuo A."/>
            <person name="Nagy L.G."/>
            <person name="Floudas D."/>
            <person name="Copeland A."/>
            <person name="Barry K.W."/>
            <person name="Cichocki N."/>
            <person name="Veneault-Fourrey C."/>
            <person name="LaButti K."/>
            <person name="Lindquist E.A."/>
            <person name="Lipzen A."/>
            <person name="Lundell T."/>
            <person name="Morin E."/>
            <person name="Murat C."/>
            <person name="Riley R."/>
            <person name="Ohm R."/>
            <person name="Sun H."/>
            <person name="Tunlid A."/>
            <person name="Henrissat B."/>
            <person name="Grigoriev I.V."/>
            <person name="Hibbett D.S."/>
            <person name="Martin F."/>
        </authorList>
    </citation>
    <scope>NUCLEOTIDE SEQUENCE [LARGE SCALE GENOMIC DNA]</scope>
    <source>
        <strain evidence="3">FD-334 SS-4</strain>
    </source>
</reference>
<feature type="transmembrane region" description="Helical" evidence="1">
    <location>
        <begin position="104"/>
        <end position="125"/>
    </location>
</feature>
<feature type="transmembrane region" description="Helical" evidence="1">
    <location>
        <begin position="30"/>
        <end position="52"/>
    </location>
</feature>
<keyword evidence="1" id="KW-0472">Membrane</keyword>
<proteinExistence type="predicted"/>
<protein>
    <submittedName>
        <fullName evidence="2">Uncharacterized protein</fullName>
    </submittedName>
</protein>
<accession>A0A0D2NPI9</accession>
<keyword evidence="3" id="KW-1185">Reference proteome</keyword>
<dbReference type="Proteomes" id="UP000054270">
    <property type="component" value="Unassembled WGS sequence"/>
</dbReference>
<keyword evidence="1" id="KW-0812">Transmembrane</keyword>
<sequence>MIVVDTSDAEAQSDAASIRTLVTIPKFPRFFSTLACVSLPISTAAFICALMNGNHILGHLNSLLTILAFVFTLPYQVLAILLVWLHSHQTESILTFSPASRKNLVYTTSIALAWIASATFTGWVMVNVVVDENTTEGRKLVTPTLAFSLSTVETIIMGAITVLCYLHRRLENRHNSAPQMVQMLELQPSRDSNTKVISP</sequence>
<evidence type="ECO:0000313" key="2">
    <source>
        <dbReference type="EMBL" id="KJA18676.1"/>
    </source>
</evidence>
<feature type="transmembrane region" description="Helical" evidence="1">
    <location>
        <begin position="145"/>
        <end position="166"/>
    </location>
</feature>
<dbReference type="OrthoDB" id="3032457at2759"/>
<dbReference type="EMBL" id="KN817586">
    <property type="protein sequence ID" value="KJA18676.1"/>
    <property type="molecule type" value="Genomic_DNA"/>
</dbReference>